<evidence type="ECO:0000313" key="7">
    <source>
        <dbReference type="Proteomes" id="UP000077852"/>
    </source>
</evidence>
<dbReference type="Proteomes" id="UP000077852">
    <property type="component" value="Unassembled WGS sequence"/>
</dbReference>
<dbReference type="PANTHER" id="PTHR43119:SF1">
    <property type="entry name" value="ABC TRANSPORTER DOMAIN-CONTAINING PROTEIN"/>
    <property type="match status" value="1"/>
</dbReference>
<dbReference type="InterPro" id="IPR003439">
    <property type="entry name" value="ABC_transporter-like_ATP-bd"/>
</dbReference>
<dbReference type="Pfam" id="PF00005">
    <property type="entry name" value="ABC_tran"/>
    <property type="match status" value="1"/>
</dbReference>
<evidence type="ECO:0000259" key="5">
    <source>
        <dbReference type="PROSITE" id="PS50893"/>
    </source>
</evidence>
<organism evidence="6 7">
    <name type="scientific">Variovorax paradoxus</name>
    <dbReference type="NCBI Taxonomy" id="34073"/>
    <lineage>
        <taxon>Bacteria</taxon>
        <taxon>Pseudomonadati</taxon>
        <taxon>Pseudomonadota</taxon>
        <taxon>Betaproteobacteria</taxon>
        <taxon>Burkholderiales</taxon>
        <taxon>Comamonadaceae</taxon>
        <taxon>Variovorax</taxon>
    </lineage>
</organism>
<proteinExistence type="predicted"/>
<dbReference type="GO" id="GO:0005524">
    <property type="term" value="F:ATP binding"/>
    <property type="evidence" value="ECO:0007669"/>
    <property type="project" value="UniProtKB-KW"/>
</dbReference>
<keyword evidence="1" id="KW-0813">Transport</keyword>
<protein>
    <submittedName>
        <fullName evidence="6">ATP-binding protein</fullName>
    </submittedName>
</protein>
<gene>
    <name evidence="6" type="ORF">A3K87_16845</name>
</gene>
<evidence type="ECO:0000256" key="4">
    <source>
        <dbReference type="ARBA" id="ARBA00022840"/>
    </source>
</evidence>
<keyword evidence="2" id="KW-0472">Membrane</keyword>
<dbReference type="GO" id="GO:0016887">
    <property type="term" value="F:ATP hydrolysis activity"/>
    <property type="evidence" value="ECO:0007669"/>
    <property type="project" value="InterPro"/>
</dbReference>
<dbReference type="CDD" id="cd03225">
    <property type="entry name" value="ABC_cobalt_CbiO_domain1"/>
    <property type="match status" value="1"/>
</dbReference>
<keyword evidence="3" id="KW-0547">Nucleotide-binding</keyword>
<dbReference type="AlphaFoldDB" id="A0AA91DPY7"/>
<sequence>MQIRNLRTRGAGAIDLSAARGECICILGKSGSGKSVFLRLVADLDPGEGTVTLDGIERKTLSGPQWRRRVVYQAAEPAWWAPTVAAHFPDDTRARLGAWMEEIGLSPGLLDTEIPRLSTGERQRLALLRSLACEPAVLLLDEPTASLDTESTLVVEALLARRLAQGLTILMVTHSREQAARIGQRRFEMADGQLRSMP</sequence>
<accession>A0AA91DPY7</accession>
<evidence type="ECO:0000256" key="1">
    <source>
        <dbReference type="ARBA" id="ARBA00022448"/>
    </source>
</evidence>
<dbReference type="SMART" id="SM00382">
    <property type="entry name" value="AAA"/>
    <property type="match status" value="1"/>
</dbReference>
<dbReference type="PROSITE" id="PS50893">
    <property type="entry name" value="ABC_TRANSPORTER_2"/>
    <property type="match status" value="1"/>
</dbReference>
<dbReference type="GO" id="GO:0055085">
    <property type="term" value="P:transmembrane transport"/>
    <property type="evidence" value="ECO:0007669"/>
    <property type="project" value="InterPro"/>
</dbReference>
<name>A0AA91DPY7_VARPD</name>
<evidence type="ECO:0000256" key="3">
    <source>
        <dbReference type="ARBA" id="ARBA00022741"/>
    </source>
</evidence>
<dbReference type="PANTHER" id="PTHR43119">
    <property type="entry name" value="ABC TRANSPORT PROTEIN ATP-BINDING COMPONENT-RELATED"/>
    <property type="match status" value="1"/>
</dbReference>
<dbReference type="EMBL" id="LVHG01000047">
    <property type="protein sequence ID" value="OAK63235.1"/>
    <property type="molecule type" value="Genomic_DNA"/>
</dbReference>
<dbReference type="InterPro" id="IPR027417">
    <property type="entry name" value="P-loop_NTPase"/>
</dbReference>
<comment type="caution">
    <text evidence="6">The sequence shown here is derived from an EMBL/GenBank/DDBJ whole genome shotgun (WGS) entry which is preliminary data.</text>
</comment>
<dbReference type="Gene3D" id="3.40.50.300">
    <property type="entry name" value="P-loop containing nucleotide triphosphate hydrolases"/>
    <property type="match status" value="1"/>
</dbReference>
<reference evidence="6 7" key="1">
    <citation type="submission" date="2016-03" db="EMBL/GenBank/DDBJ databases">
        <title>Genome sequence of Variovorax paradoxus KB5.</title>
        <authorList>
            <person name="Jeong H."/>
            <person name="Hong C.E."/>
            <person name="Jo S.H."/>
            <person name="Park J.M."/>
        </authorList>
    </citation>
    <scope>NUCLEOTIDE SEQUENCE [LARGE SCALE GENOMIC DNA]</scope>
    <source>
        <strain evidence="6 7">KB5</strain>
    </source>
</reference>
<keyword evidence="4 6" id="KW-0067">ATP-binding</keyword>
<dbReference type="InterPro" id="IPR015856">
    <property type="entry name" value="ABC_transpr_CbiO/EcfA_su"/>
</dbReference>
<evidence type="ECO:0000256" key="2">
    <source>
        <dbReference type="ARBA" id="ARBA00022475"/>
    </source>
</evidence>
<keyword evidence="2" id="KW-1003">Cell membrane</keyword>
<feature type="domain" description="ABC transporter" evidence="5">
    <location>
        <begin position="1"/>
        <end position="197"/>
    </location>
</feature>
<evidence type="ECO:0000313" key="6">
    <source>
        <dbReference type="EMBL" id="OAK63235.1"/>
    </source>
</evidence>
<dbReference type="SUPFAM" id="SSF52540">
    <property type="entry name" value="P-loop containing nucleoside triphosphate hydrolases"/>
    <property type="match status" value="1"/>
</dbReference>
<dbReference type="GO" id="GO:0016020">
    <property type="term" value="C:membrane"/>
    <property type="evidence" value="ECO:0007669"/>
    <property type="project" value="InterPro"/>
</dbReference>
<dbReference type="InterPro" id="IPR003593">
    <property type="entry name" value="AAA+_ATPase"/>
</dbReference>